<dbReference type="InterPro" id="IPR001680">
    <property type="entry name" value="WD40_rpt"/>
</dbReference>
<evidence type="ECO:0000256" key="5">
    <source>
        <dbReference type="ARBA" id="ARBA00023242"/>
    </source>
</evidence>
<dbReference type="PANTHER" id="PTHR19861:SF0">
    <property type="entry name" value="WD REPEAT-CONTAINING PROTEIN 82"/>
    <property type="match status" value="1"/>
</dbReference>
<dbReference type="Gene3D" id="2.130.10.10">
    <property type="entry name" value="YVTN repeat-like/Quinoprotein amine dehydrogenase"/>
    <property type="match status" value="2"/>
</dbReference>
<evidence type="ECO:0000256" key="3">
    <source>
        <dbReference type="ARBA" id="ARBA00022574"/>
    </source>
</evidence>
<feature type="repeat" description="WD" evidence="6">
    <location>
        <begin position="22"/>
        <end position="54"/>
    </location>
</feature>
<keyword evidence="8" id="KW-1185">Reference proteome</keyword>
<dbReference type="SMART" id="SM00320">
    <property type="entry name" value="WD40"/>
    <property type="match status" value="3"/>
</dbReference>
<gene>
    <name evidence="7" type="ORF">BKA59DRAFT_450176</name>
</gene>
<dbReference type="PANTHER" id="PTHR19861">
    <property type="entry name" value="WD40 REPEAT PROTEIN SWD2"/>
    <property type="match status" value="1"/>
</dbReference>
<dbReference type="SUPFAM" id="SSF50978">
    <property type="entry name" value="WD40 repeat-like"/>
    <property type="match status" value="1"/>
</dbReference>
<comment type="caution">
    <text evidence="7">The sequence shown here is derived from an EMBL/GenBank/DDBJ whole genome shotgun (WGS) entry which is preliminary data.</text>
</comment>
<protein>
    <submittedName>
        <fullName evidence="7">WD40-repeat-containing domain protein</fullName>
    </submittedName>
</protein>
<name>A0A8K0WF83_9HYPO</name>
<dbReference type="EMBL" id="JAGPXF010000002">
    <property type="protein sequence ID" value="KAH7256085.1"/>
    <property type="molecule type" value="Genomic_DNA"/>
</dbReference>
<dbReference type="InterPro" id="IPR037867">
    <property type="entry name" value="Swd2/WDR82"/>
</dbReference>
<accession>A0A8K0WF83</accession>
<dbReference type="GO" id="GO:0016070">
    <property type="term" value="P:RNA metabolic process"/>
    <property type="evidence" value="ECO:0007669"/>
    <property type="project" value="UniProtKB-ARBA"/>
</dbReference>
<reference evidence="7" key="1">
    <citation type="journal article" date="2021" name="Nat. Commun.">
        <title>Genetic determinants of endophytism in the Arabidopsis root mycobiome.</title>
        <authorList>
            <person name="Mesny F."/>
            <person name="Miyauchi S."/>
            <person name="Thiergart T."/>
            <person name="Pickel B."/>
            <person name="Atanasova L."/>
            <person name="Karlsson M."/>
            <person name="Huettel B."/>
            <person name="Barry K.W."/>
            <person name="Haridas S."/>
            <person name="Chen C."/>
            <person name="Bauer D."/>
            <person name="Andreopoulos W."/>
            <person name="Pangilinan J."/>
            <person name="LaButti K."/>
            <person name="Riley R."/>
            <person name="Lipzen A."/>
            <person name="Clum A."/>
            <person name="Drula E."/>
            <person name="Henrissat B."/>
            <person name="Kohler A."/>
            <person name="Grigoriev I.V."/>
            <person name="Martin F.M."/>
            <person name="Hacquard S."/>
        </authorList>
    </citation>
    <scope>NUCLEOTIDE SEQUENCE</scope>
    <source>
        <strain evidence="7">MPI-SDFR-AT-0068</strain>
    </source>
</reference>
<evidence type="ECO:0000256" key="6">
    <source>
        <dbReference type="PROSITE-ProRule" id="PRU00221"/>
    </source>
</evidence>
<feature type="repeat" description="WD" evidence="6">
    <location>
        <begin position="289"/>
        <end position="319"/>
    </location>
</feature>
<evidence type="ECO:0000256" key="2">
    <source>
        <dbReference type="ARBA" id="ARBA00005616"/>
    </source>
</evidence>
<evidence type="ECO:0000313" key="7">
    <source>
        <dbReference type="EMBL" id="KAH7256085.1"/>
    </source>
</evidence>
<dbReference type="InterPro" id="IPR015943">
    <property type="entry name" value="WD40/YVTN_repeat-like_dom_sf"/>
</dbReference>
<dbReference type="Proteomes" id="UP000813427">
    <property type="component" value="Unassembled WGS sequence"/>
</dbReference>
<dbReference type="GO" id="GO:0048188">
    <property type="term" value="C:Set1C/COMPASS complex"/>
    <property type="evidence" value="ECO:0007669"/>
    <property type="project" value="TreeGrafter"/>
</dbReference>
<sequence length="496" mass="56224">MSVSLCNTATPSVQIIKDIDLYGTMTVPILSLAFSSSLEIMVTGDMEGRVRLWDTGMASTTLPKREPIRDIHFLENERRVLIVSENTSEILDLDTKLRKQFLDGKIKVVRSPSQDMFATWSTNDTIRFWDSTLSKEFRDYSQASDMFFPQDNNVVVLMSHDRGLILDGQSLSPESTIELPGQWVPDVEPVFTGQEMILVAKVGETEPEYIFVYRLADGKRMPDCQYPIVRNGHTYWEDKVMFISPDGELIIYKTRREGDGDCYVMVYFKTNISKEILLLEKNESSAPPAFSPMGNYVAIGTSSGNIFMWDTKSMSKVKSLVTGTFPVIQLHFCTSNRMAVGILSNEGPDYQLWEMDRPRLLKERQTSEEEIDLKRSLHHSATAFHFDIKQGLLPLPSYDQTNLCRFVTARDTDLLDVQVGWVWQGNDRILLLPANFHQIALRSESTSTTIRWIYYPITAVCGGRIVVGLQSGDIAAFEFEKSKMLFERKSGNASGA</sequence>
<evidence type="ECO:0000256" key="1">
    <source>
        <dbReference type="ARBA" id="ARBA00004123"/>
    </source>
</evidence>
<comment type="similarity">
    <text evidence="2">Belongs to the WD repeat SWD2 family.</text>
</comment>
<keyword evidence="5" id="KW-0539">Nucleus</keyword>
<keyword evidence="3 6" id="KW-0853">WD repeat</keyword>
<comment type="subcellular location">
    <subcellularLocation>
        <location evidence="1">Nucleus</location>
    </subcellularLocation>
</comment>
<proteinExistence type="inferred from homology"/>
<dbReference type="InterPro" id="IPR036322">
    <property type="entry name" value="WD40_repeat_dom_sf"/>
</dbReference>
<dbReference type="Pfam" id="PF00400">
    <property type="entry name" value="WD40"/>
    <property type="match status" value="1"/>
</dbReference>
<dbReference type="GO" id="GO:0003682">
    <property type="term" value="F:chromatin binding"/>
    <property type="evidence" value="ECO:0007669"/>
    <property type="project" value="TreeGrafter"/>
</dbReference>
<organism evidence="7 8">
    <name type="scientific">Fusarium tricinctum</name>
    <dbReference type="NCBI Taxonomy" id="61284"/>
    <lineage>
        <taxon>Eukaryota</taxon>
        <taxon>Fungi</taxon>
        <taxon>Dikarya</taxon>
        <taxon>Ascomycota</taxon>
        <taxon>Pezizomycotina</taxon>
        <taxon>Sordariomycetes</taxon>
        <taxon>Hypocreomycetidae</taxon>
        <taxon>Hypocreales</taxon>
        <taxon>Nectriaceae</taxon>
        <taxon>Fusarium</taxon>
        <taxon>Fusarium tricinctum species complex</taxon>
    </lineage>
</organism>
<evidence type="ECO:0000313" key="8">
    <source>
        <dbReference type="Proteomes" id="UP000813427"/>
    </source>
</evidence>
<evidence type="ECO:0000256" key="4">
    <source>
        <dbReference type="ARBA" id="ARBA00022737"/>
    </source>
</evidence>
<dbReference type="AlphaFoldDB" id="A0A8K0WF83"/>
<dbReference type="PROSITE" id="PS50082">
    <property type="entry name" value="WD_REPEATS_2"/>
    <property type="match status" value="2"/>
</dbReference>
<keyword evidence="4" id="KW-0677">Repeat</keyword>